<sequence length="383" mass="41328">MASLQAGGAGRRAGEGMEPSPGPAEEPARDSALSLPLSGRLLASGRGKFMALKAQARLRLLPPQPARFIRSRWALFCGSRIRTEVHRGPRCLRVIFALHGDSSARLLPRYRRDYNAFKSILVSTSEISNSPEDDATQIPMSQMSALFADTSGDMNDVLDHPIAGSSGANEGSTPMPVMELTSPERRMTADRRRVRRVGVLADFSKAMVEQGEAEAMERRRFEDRREREVASFMQSRAEQNSELSSLRLAIDRGNDIMQTLVTALLQRMGSSGGRGAGGSLGASAPEVASHTLPAPVFQQCLPTCAIAGPAANLCGDAAEVIYPTLAEDTELESCVGATAPLPSQVEDLMMVGETSELCGTQVACQESQPMQKRLRKPKARMDL</sequence>
<keyword evidence="2" id="KW-1185">Reference proteome</keyword>
<accession>A0ACB8FHH7</accession>
<proteinExistence type="predicted"/>
<evidence type="ECO:0000313" key="2">
    <source>
        <dbReference type="Proteomes" id="UP000827872"/>
    </source>
</evidence>
<reference evidence="1" key="1">
    <citation type="submission" date="2021-08" db="EMBL/GenBank/DDBJ databases">
        <title>The first chromosome-level gecko genome reveals the dynamic sex chromosomes of Neotropical dwarf geckos (Sphaerodactylidae: Sphaerodactylus).</title>
        <authorList>
            <person name="Pinto B.J."/>
            <person name="Keating S.E."/>
            <person name="Gamble T."/>
        </authorList>
    </citation>
    <scope>NUCLEOTIDE SEQUENCE</scope>
    <source>
        <strain evidence="1">TG3544</strain>
    </source>
</reference>
<dbReference type="Proteomes" id="UP000827872">
    <property type="component" value="Linkage Group LG04"/>
</dbReference>
<protein>
    <submittedName>
        <fullName evidence="1">Uncharacterized protein</fullName>
    </submittedName>
</protein>
<dbReference type="EMBL" id="CM037617">
    <property type="protein sequence ID" value="KAH8004980.1"/>
    <property type="molecule type" value="Genomic_DNA"/>
</dbReference>
<comment type="caution">
    <text evidence="1">The sequence shown here is derived from an EMBL/GenBank/DDBJ whole genome shotgun (WGS) entry which is preliminary data.</text>
</comment>
<gene>
    <name evidence="1" type="ORF">K3G42_021787</name>
</gene>
<organism evidence="1 2">
    <name type="scientific">Sphaerodactylus townsendi</name>
    <dbReference type="NCBI Taxonomy" id="933632"/>
    <lineage>
        <taxon>Eukaryota</taxon>
        <taxon>Metazoa</taxon>
        <taxon>Chordata</taxon>
        <taxon>Craniata</taxon>
        <taxon>Vertebrata</taxon>
        <taxon>Euteleostomi</taxon>
        <taxon>Lepidosauria</taxon>
        <taxon>Squamata</taxon>
        <taxon>Bifurcata</taxon>
        <taxon>Gekkota</taxon>
        <taxon>Sphaerodactylidae</taxon>
        <taxon>Sphaerodactylus</taxon>
    </lineage>
</organism>
<evidence type="ECO:0000313" key="1">
    <source>
        <dbReference type="EMBL" id="KAH8004980.1"/>
    </source>
</evidence>
<name>A0ACB8FHH7_9SAUR</name>